<evidence type="ECO:0000313" key="1">
    <source>
        <dbReference type="EMBL" id="JAD64982.1"/>
    </source>
</evidence>
<sequence>MEVSILQSLQAAFSLNRHLGALNNEQRVIGPPVSFKPHRVACLLLHRRISGCIVPQHLKSLLLWQQSTA</sequence>
<accession>A0A0A9C0D8</accession>
<reference evidence="1" key="1">
    <citation type="submission" date="2014-09" db="EMBL/GenBank/DDBJ databases">
        <authorList>
            <person name="Magalhaes I.L.F."/>
            <person name="Oliveira U."/>
            <person name="Santos F.R."/>
            <person name="Vidigal T.H.D.A."/>
            <person name="Brescovit A.D."/>
            <person name="Santos A.J."/>
        </authorList>
    </citation>
    <scope>NUCLEOTIDE SEQUENCE</scope>
    <source>
        <tissue evidence="1">Shoot tissue taken approximately 20 cm above the soil surface</tissue>
    </source>
</reference>
<reference evidence="1" key="2">
    <citation type="journal article" date="2015" name="Data Brief">
        <title>Shoot transcriptome of the giant reed, Arundo donax.</title>
        <authorList>
            <person name="Barrero R.A."/>
            <person name="Guerrero F.D."/>
            <person name="Moolhuijzen P."/>
            <person name="Goolsby J.A."/>
            <person name="Tidwell J."/>
            <person name="Bellgard S.E."/>
            <person name="Bellgard M.I."/>
        </authorList>
    </citation>
    <scope>NUCLEOTIDE SEQUENCE</scope>
    <source>
        <tissue evidence="1">Shoot tissue taken approximately 20 cm above the soil surface</tissue>
    </source>
</reference>
<name>A0A0A9C0D8_ARUDO</name>
<organism evidence="1">
    <name type="scientific">Arundo donax</name>
    <name type="common">Giant reed</name>
    <name type="synonym">Donax arundinaceus</name>
    <dbReference type="NCBI Taxonomy" id="35708"/>
    <lineage>
        <taxon>Eukaryota</taxon>
        <taxon>Viridiplantae</taxon>
        <taxon>Streptophyta</taxon>
        <taxon>Embryophyta</taxon>
        <taxon>Tracheophyta</taxon>
        <taxon>Spermatophyta</taxon>
        <taxon>Magnoliopsida</taxon>
        <taxon>Liliopsida</taxon>
        <taxon>Poales</taxon>
        <taxon>Poaceae</taxon>
        <taxon>PACMAD clade</taxon>
        <taxon>Arundinoideae</taxon>
        <taxon>Arundineae</taxon>
        <taxon>Arundo</taxon>
    </lineage>
</organism>
<dbReference type="AlphaFoldDB" id="A0A0A9C0D8"/>
<dbReference type="EMBL" id="GBRH01232913">
    <property type="protein sequence ID" value="JAD64982.1"/>
    <property type="molecule type" value="Transcribed_RNA"/>
</dbReference>
<protein>
    <submittedName>
        <fullName evidence="1">Uncharacterized protein</fullName>
    </submittedName>
</protein>
<proteinExistence type="predicted"/>